<name>A0ABR7M1A7_9ACTN</name>
<comment type="caution">
    <text evidence="2">The sequence shown here is derived from an EMBL/GenBank/DDBJ whole genome shotgun (WGS) entry which is preliminary data.</text>
</comment>
<evidence type="ECO:0000313" key="2">
    <source>
        <dbReference type="EMBL" id="MBC6470844.1"/>
    </source>
</evidence>
<proteinExistence type="predicted"/>
<dbReference type="RefSeq" id="WP_187247885.1">
    <property type="nucleotide sequence ID" value="NZ_BAAAOK010000003.1"/>
</dbReference>
<organism evidence="2 3">
    <name type="scientific">Actinomadura alba</name>
    <dbReference type="NCBI Taxonomy" id="406431"/>
    <lineage>
        <taxon>Bacteria</taxon>
        <taxon>Bacillati</taxon>
        <taxon>Actinomycetota</taxon>
        <taxon>Actinomycetes</taxon>
        <taxon>Streptosporangiales</taxon>
        <taxon>Thermomonosporaceae</taxon>
        <taxon>Actinomadura</taxon>
    </lineage>
</organism>
<keyword evidence="3" id="KW-1185">Reference proteome</keyword>
<accession>A0ABR7M1A7</accession>
<protein>
    <submittedName>
        <fullName evidence="2">Uncharacterized protein</fullName>
    </submittedName>
</protein>
<dbReference type="EMBL" id="JABVEC010000050">
    <property type="protein sequence ID" value="MBC6470844.1"/>
    <property type="molecule type" value="Genomic_DNA"/>
</dbReference>
<reference evidence="2 3" key="1">
    <citation type="submission" date="2020-06" db="EMBL/GenBank/DDBJ databases">
        <title>Actinomadura xiongansis sp. nov., isolated from soil of Baiyangdian.</title>
        <authorList>
            <person name="Zhang X."/>
        </authorList>
    </citation>
    <scope>NUCLEOTIDE SEQUENCE [LARGE SCALE GENOMIC DNA]</scope>
    <source>
        <strain evidence="2 3">HBUM206468</strain>
    </source>
</reference>
<feature type="region of interest" description="Disordered" evidence="1">
    <location>
        <begin position="125"/>
        <end position="149"/>
    </location>
</feature>
<evidence type="ECO:0000313" key="3">
    <source>
        <dbReference type="Proteomes" id="UP000805614"/>
    </source>
</evidence>
<sequence length="149" mass="15603">MKGPWRPPRIFSWTIVPPGCDPLGLGAAGVCGDRQRVFARVADALREAPQGSRGLVHSVTLSFSRIGYVYDSLIARGRLDAVSGAVVWDDLSAHGGWGRLDTDFAGAPDGFGDSVPPEAIAAGLADLDSDRERRQATGPRMNASNGGGS</sequence>
<dbReference type="Proteomes" id="UP000805614">
    <property type="component" value="Unassembled WGS sequence"/>
</dbReference>
<gene>
    <name evidence="2" type="ORF">HKK74_35945</name>
</gene>
<evidence type="ECO:0000256" key="1">
    <source>
        <dbReference type="SAM" id="MobiDB-lite"/>
    </source>
</evidence>